<dbReference type="KEGG" id="ptm:GSPATT00032366001"/>
<dbReference type="GeneID" id="5015316"/>
<name>A0BUB7_PARTE</name>
<sequence length="574" mass="67462">MDAKISLLYRGACLAIFVLCSEPKFNGKTKIQDIEEIQEFEELVGVKFRDNEDGDIIEELNERFTKKQRGKEKNNKKIQNYKMTEMIGQILVIILRKIWANFSCKYIIKQQYILYHTTKGLKFISINLAKIPRLAECYRINTSEMSRQLPTVILFEDGEEAQRFPPIDEKTNKIPKIQKYGKKELQSYFEQRNDILPRKRFISLYIFCTLTIIYSSIDDRYFYNPMNSLSESEQDMTFQNKSSLISEQPAVVAKKTGTIIENSVQSLEKKTINFKIENVDNFKEVKLPDQSFNKQVQQPTQNVQKAQPQVNQNVKVQKTIDQKPTAVGNSIVEQTNTSARKKPRIFEPLNTDEKLEQTSFLKELNRMAGEEAQKKHVEVKQIQNAEDLIIQKQLFLFTNYNEKNVQQYIDKAKDQVKRLQSQQELLLQFKEYNDKLNEIGPQCLDKDMTLLDQTSAEKRKQKSREEFKLLYTQIAKMELASRTDYDHDCTEMISNMLKDIEIKLKLEFAIENLSRLKPQLSLLKNNRNFQTEFQAYLDLIKQSQKYESEKLKPQLELMKSSLKIRAQKIFQQIN</sequence>
<dbReference type="AlphaFoldDB" id="A0BUB7"/>
<dbReference type="InterPro" id="IPR036249">
    <property type="entry name" value="Thioredoxin-like_sf"/>
</dbReference>
<gene>
    <name evidence="1" type="ORF">GSPATT00032366001</name>
</gene>
<accession>A0BUB7</accession>
<evidence type="ECO:0000313" key="2">
    <source>
        <dbReference type="Proteomes" id="UP000000600"/>
    </source>
</evidence>
<protein>
    <recommendedName>
        <fullName evidence="3">Thioredoxin domain-containing protein</fullName>
    </recommendedName>
</protein>
<dbReference type="Proteomes" id="UP000000600">
    <property type="component" value="Unassembled WGS sequence"/>
</dbReference>
<dbReference type="SUPFAM" id="SSF52833">
    <property type="entry name" value="Thioredoxin-like"/>
    <property type="match status" value="1"/>
</dbReference>
<dbReference type="InParanoid" id="A0BUB7"/>
<evidence type="ECO:0000313" key="1">
    <source>
        <dbReference type="EMBL" id="CAK62134.1"/>
    </source>
</evidence>
<dbReference type="EMBL" id="CT868018">
    <property type="protein sequence ID" value="CAK62134.1"/>
    <property type="molecule type" value="Genomic_DNA"/>
</dbReference>
<dbReference type="OMA" id="RNFQTEF"/>
<dbReference type="eggNOG" id="KOG0914">
    <property type="taxonomic scope" value="Eukaryota"/>
</dbReference>
<dbReference type="STRING" id="5888.A0BUB7"/>
<organism evidence="1 2">
    <name type="scientific">Paramecium tetraurelia</name>
    <dbReference type="NCBI Taxonomy" id="5888"/>
    <lineage>
        <taxon>Eukaryota</taxon>
        <taxon>Sar</taxon>
        <taxon>Alveolata</taxon>
        <taxon>Ciliophora</taxon>
        <taxon>Intramacronucleata</taxon>
        <taxon>Oligohymenophorea</taxon>
        <taxon>Peniculida</taxon>
        <taxon>Parameciidae</taxon>
        <taxon>Paramecium</taxon>
    </lineage>
</organism>
<evidence type="ECO:0008006" key="3">
    <source>
        <dbReference type="Google" id="ProtNLM"/>
    </source>
</evidence>
<dbReference type="OrthoDB" id="307248at2759"/>
<reference evidence="1 2" key="1">
    <citation type="journal article" date="2006" name="Nature">
        <title>Global trends of whole-genome duplications revealed by the ciliate Paramecium tetraurelia.</title>
        <authorList>
            <consortium name="Genoscope"/>
            <person name="Aury J.-M."/>
            <person name="Jaillon O."/>
            <person name="Duret L."/>
            <person name="Noel B."/>
            <person name="Jubin C."/>
            <person name="Porcel B.M."/>
            <person name="Segurens B."/>
            <person name="Daubin V."/>
            <person name="Anthouard V."/>
            <person name="Aiach N."/>
            <person name="Arnaiz O."/>
            <person name="Billaut A."/>
            <person name="Beisson J."/>
            <person name="Blanc I."/>
            <person name="Bouhouche K."/>
            <person name="Camara F."/>
            <person name="Duharcourt S."/>
            <person name="Guigo R."/>
            <person name="Gogendeau D."/>
            <person name="Katinka M."/>
            <person name="Keller A.-M."/>
            <person name="Kissmehl R."/>
            <person name="Klotz C."/>
            <person name="Koll F."/>
            <person name="Le Moue A."/>
            <person name="Lepere C."/>
            <person name="Malinsky S."/>
            <person name="Nowacki M."/>
            <person name="Nowak J.K."/>
            <person name="Plattner H."/>
            <person name="Poulain J."/>
            <person name="Ruiz F."/>
            <person name="Serrano V."/>
            <person name="Zagulski M."/>
            <person name="Dessen P."/>
            <person name="Betermier M."/>
            <person name="Weissenbach J."/>
            <person name="Scarpelli C."/>
            <person name="Schachter V."/>
            <person name="Sperling L."/>
            <person name="Meyer E."/>
            <person name="Cohen J."/>
            <person name="Wincker P."/>
        </authorList>
    </citation>
    <scope>NUCLEOTIDE SEQUENCE [LARGE SCALE GENOMIC DNA]</scope>
    <source>
        <strain evidence="1 2">Stock d4-2</strain>
    </source>
</reference>
<dbReference type="Gene3D" id="3.40.30.10">
    <property type="entry name" value="Glutaredoxin"/>
    <property type="match status" value="1"/>
</dbReference>
<dbReference type="HOGENOM" id="CLU_475277_0_0_1"/>
<proteinExistence type="predicted"/>
<keyword evidence="2" id="KW-1185">Reference proteome</keyword>
<dbReference type="RefSeq" id="XP_001429532.1">
    <property type="nucleotide sequence ID" value="XM_001429495.1"/>
</dbReference>